<sequence length="38" mass="4316">MYDCVLFTRKLNEAAGKALQLSGELSIKKKQDLYDILV</sequence>
<accession>A0A0H3ZQ05</accession>
<name>A0A0H3ZQ05_9VIBR</name>
<dbReference type="AlphaFoldDB" id="A0A0H3ZQ05"/>
<evidence type="ECO:0000313" key="1">
    <source>
        <dbReference type="EMBL" id="AKN38300.1"/>
    </source>
</evidence>
<reference evidence="1" key="1">
    <citation type="journal article" date="2015" name="MBio">
        <title>Eco-Evolutionary Dynamics of Episomes among Ecologically Cohesive Bacterial Populations.</title>
        <authorList>
            <person name="Xue H."/>
            <person name="Cordero O.X."/>
            <person name="Camas F.M."/>
            <person name="Trimble W."/>
            <person name="Meyer F."/>
            <person name="Guglielmini J."/>
            <person name="Rocha E.P."/>
            <person name="Polz M.F."/>
        </authorList>
    </citation>
    <scope>NUCLEOTIDE SEQUENCE</scope>
    <source>
        <strain evidence="1">1S_269</strain>
    </source>
</reference>
<organism evidence="1">
    <name type="scientific">Vibrio sp. 1S_269</name>
    <dbReference type="NCBI Taxonomy" id="1652828"/>
    <lineage>
        <taxon>Bacteria</taxon>
        <taxon>Pseudomonadati</taxon>
        <taxon>Pseudomonadota</taxon>
        <taxon>Gammaproteobacteria</taxon>
        <taxon>Vibrionales</taxon>
        <taxon>Vibrionaceae</taxon>
        <taxon>Vibrio</taxon>
    </lineage>
</organism>
<proteinExistence type="predicted"/>
<dbReference type="EMBL" id="KP795573">
    <property type="protein sequence ID" value="AKN38300.1"/>
    <property type="molecule type" value="Genomic_DNA"/>
</dbReference>
<protein>
    <submittedName>
        <fullName evidence="1">Uncharacterized protein</fullName>
    </submittedName>
</protein>